<dbReference type="Gene3D" id="3.30.1950.10">
    <property type="entry name" value="wza like domain"/>
    <property type="match status" value="1"/>
</dbReference>
<dbReference type="EMBL" id="JBHTNF010000007">
    <property type="protein sequence ID" value="MFD1328759.1"/>
    <property type="molecule type" value="Genomic_DNA"/>
</dbReference>
<dbReference type="Gene3D" id="3.10.560.10">
    <property type="entry name" value="Outer membrane lipoprotein wza domain like"/>
    <property type="match status" value="2"/>
</dbReference>
<gene>
    <name evidence="3" type="ORF">ACFQ33_12750</name>
</gene>
<keyword evidence="1" id="KW-0732">Signal</keyword>
<accession>A0ABW3YXS3</accession>
<evidence type="ECO:0000313" key="4">
    <source>
        <dbReference type="Proteomes" id="UP001597173"/>
    </source>
</evidence>
<dbReference type="PROSITE" id="PS51257">
    <property type="entry name" value="PROKAR_LIPOPROTEIN"/>
    <property type="match status" value="1"/>
</dbReference>
<proteinExistence type="predicted"/>
<dbReference type="Proteomes" id="UP001597173">
    <property type="component" value="Unassembled WGS sequence"/>
</dbReference>
<name>A0ABW3YXS3_MYCRA</name>
<dbReference type="InterPro" id="IPR049712">
    <property type="entry name" value="Poly_export"/>
</dbReference>
<evidence type="ECO:0000256" key="1">
    <source>
        <dbReference type="ARBA" id="ARBA00022729"/>
    </source>
</evidence>
<reference evidence="4" key="1">
    <citation type="journal article" date="2019" name="Int. J. Syst. Evol. Microbiol.">
        <title>The Global Catalogue of Microorganisms (GCM) 10K type strain sequencing project: providing services to taxonomists for standard genome sequencing and annotation.</title>
        <authorList>
            <consortium name="The Broad Institute Genomics Platform"/>
            <consortium name="The Broad Institute Genome Sequencing Center for Infectious Disease"/>
            <person name="Wu L."/>
            <person name="Ma J."/>
        </authorList>
    </citation>
    <scope>NUCLEOTIDE SEQUENCE [LARGE SCALE GENOMIC DNA]</scope>
    <source>
        <strain evidence="4">CCUG 55609</strain>
    </source>
</reference>
<protein>
    <submittedName>
        <fullName evidence="3">Polysaccharide biosynthesis/export family protein</fullName>
    </submittedName>
</protein>
<organism evidence="3 4">
    <name type="scientific">Mycoplana ramosa</name>
    <name type="common">Mycoplana bullata</name>
    <dbReference type="NCBI Taxonomy" id="40837"/>
    <lineage>
        <taxon>Bacteria</taxon>
        <taxon>Pseudomonadati</taxon>
        <taxon>Pseudomonadota</taxon>
        <taxon>Alphaproteobacteria</taxon>
        <taxon>Hyphomicrobiales</taxon>
        <taxon>Rhizobiaceae</taxon>
        <taxon>Mycoplana</taxon>
    </lineage>
</organism>
<comment type="caution">
    <text evidence="3">The sequence shown here is derived from an EMBL/GenBank/DDBJ whole genome shotgun (WGS) entry which is preliminary data.</text>
</comment>
<evidence type="ECO:0000313" key="3">
    <source>
        <dbReference type="EMBL" id="MFD1328759.1"/>
    </source>
</evidence>
<evidence type="ECO:0000259" key="2">
    <source>
        <dbReference type="Pfam" id="PF02563"/>
    </source>
</evidence>
<dbReference type="InterPro" id="IPR003715">
    <property type="entry name" value="Poly_export_N"/>
</dbReference>
<keyword evidence="4" id="KW-1185">Reference proteome</keyword>
<feature type="domain" description="Polysaccharide export protein N-terminal" evidence="2">
    <location>
        <begin position="100"/>
        <end position="179"/>
    </location>
</feature>
<sequence>MSKNNGIGNSRARFARSLARLASGVALLALSGCLVPSDGPLTREVLDAGATGGSSYKIPETKMIFDVVDIDQRVANGVTTLGTPSLARTFGFGGAGGVPVIGVGDKLQVTIFEAGPDGLFSTTESKSTTIPVVVQPDGRGQIPYVGSVRFAGMTLETARDTIVDALKAKAVEPDVLVSMAENESRNVSVQGDVGHAAMVPLGLSADHLSEVLARAGGATKPPYDTYVTLKRGGRTGTVLLQTIVDNPKEDIIVKPADQVYVTYDPQTFSVLGQTEKKGKIPFGAASLSLIEAAALAGGGNLATADPKGYFIFRYENESVYRHVVGDDRFRDLLAKGMTSDGQGRYPIIYRLDLAQTQSYIVAQSFPVRNRDVIYLSRHPATDFSRFVGMVTGTLAPVSTASRTVQTF</sequence>
<dbReference type="PANTHER" id="PTHR33619">
    <property type="entry name" value="POLYSACCHARIDE EXPORT PROTEIN GFCE-RELATED"/>
    <property type="match status" value="1"/>
</dbReference>
<dbReference type="Pfam" id="PF02563">
    <property type="entry name" value="Poly_export"/>
    <property type="match status" value="1"/>
</dbReference>
<dbReference type="PANTHER" id="PTHR33619:SF3">
    <property type="entry name" value="POLYSACCHARIDE EXPORT PROTEIN GFCE-RELATED"/>
    <property type="match status" value="1"/>
</dbReference>
<dbReference type="RefSeq" id="WP_374839342.1">
    <property type="nucleotide sequence ID" value="NZ_JBHEEW010000009.1"/>
</dbReference>